<dbReference type="EMBL" id="JAKUCV010003202">
    <property type="protein sequence ID" value="KAJ4839748.1"/>
    <property type="molecule type" value="Genomic_DNA"/>
</dbReference>
<protein>
    <submittedName>
        <fullName evidence="1">Uncharacterized protein</fullName>
    </submittedName>
</protein>
<keyword evidence="2" id="KW-1185">Reference proteome</keyword>
<dbReference type="AlphaFoldDB" id="A0A9Q0FXK8"/>
<comment type="caution">
    <text evidence="1">The sequence shown here is derived from an EMBL/GenBank/DDBJ whole genome shotgun (WGS) entry which is preliminary data.</text>
</comment>
<organism evidence="1 2">
    <name type="scientific">Turnera subulata</name>
    <dbReference type="NCBI Taxonomy" id="218843"/>
    <lineage>
        <taxon>Eukaryota</taxon>
        <taxon>Viridiplantae</taxon>
        <taxon>Streptophyta</taxon>
        <taxon>Embryophyta</taxon>
        <taxon>Tracheophyta</taxon>
        <taxon>Spermatophyta</taxon>
        <taxon>Magnoliopsida</taxon>
        <taxon>eudicotyledons</taxon>
        <taxon>Gunneridae</taxon>
        <taxon>Pentapetalae</taxon>
        <taxon>rosids</taxon>
        <taxon>fabids</taxon>
        <taxon>Malpighiales</taxon>
        <taxon>Passifloraceae</taxon>
        <taxon>Turnera</taxon>
    </lineage>
</organism>
<gene>
    <name evidence="1" type="ORF">Tsubulata_026026</name>
</gene>
<reference evidence="1" key="1">
    <citation type="submission" date="2022-02" db="EMBL/GenBank/DDBJ databases">
        <authorList>
            <person name="Henning P.M."/>
            <person name="McCubbin A.G."/>
            <person name="Shore J.S."/>
        </authorList>
    </citation>
    <scope>NUCLEOTIDE SEQUENCE</scope>
    <source>
        <strain evidence="1">F60SS</strain>
        <tissue evidence="1">Leaves</tissue>
    </source>
</reference>
<name>A0A9Q0FXK8_9ROSI</name>
<evidence type="ECO:0000313" key="2">
    <source>
        <dbReference type="Proteomes" id="UP001141552"/>
    </source>
</evidence>
<sequence length="72" mass="7680">MKDDEDCHQIMLSKTLSHVEGRICGVSGSTGTVGMKLSVKIVKRAACNTTGIMCTVCLEDLVRSARSLPCGH</sequence>
<proteinExistence type="predicted"/>
<reference evidence="1" key="2">
    <citation type="journal article" date="2023" name="Plants (Basel)">
        <title>Annotation of the Turnera subulata (Passifloraceae) Draft Genome Reveals the S-Locus Evolved after the Divergence of Turneroideae from Passifloroideae in a Stepwise Manner.</title>
        <authorList>
            <person name="Henning P.M."/>
            <person name="Roalson E.H."/>
            <person name="Mir W."/>
            <person name="McCubbin A.G."/>
            <person name="Shore J.S."/>
        </authorList>
    </citation>
    <scope>NUCLEOTIDE SEQUENCE</scope>
    <source>
        <strain evidence="1">F60SS</strain>
    </source>
</reference>
<feature type="non-terminal residue" evidence="1">
    <location>
        <position position="72"/>
    </location>
</feature>
<dbReference type="Proteomes" id="UP001141552">
    <property type="component" value="Unassembled WGS sequence"/>
</dbReference>
<evidence type="ECO:0000313" key="1">
    <source>
        <dbReference type="EMBL" id="KAJ4839748.1"/>
    </source>
</evidence>
<accession>A0A9Q0FXK8</accession>